<sequence length="83" mass="9407">MSIERCLLLLFRLKALLLECLIPNSIQMGSIQFRNAKPSWLSPNPSSPNRTCGFSGPDSLEHLDQRRQLVPFKLGQCDYGVIF</sequence>
<keyword evidence="1" id="KW-0732">Signal</keyword>
<feature type="chain" id="PRO_5043450371" description="Secreted protein" evidence="1">
    <location>
        <begin position="19"/>
        <end position="83"/>
    </location>
</feature>
<evidence type="ECO:0008006" key="4">
    <source>
        <dbReference type="Google" id="ProtNLM"/>
    </source>
</evidence>
<evidence type="ECO:0000313" key="3">
    <source>
        <dbReference type="Proteomes" id="UP001054945"/>
    </source>
</evidence>
<keyword evidence="3" id="KW-1185">Reference proteome</keyword>
<reference evidence="2 3" key="1">
    <citation type="submission" date="2021-06" db="EMBL/GenBank/DDBJ databases">
        <title>Caerostris extrusa draft genome.</title>
        <authorList>
            <person name="Kono N."/>
            <person name="Arakawa K."/>
        </authorList>
    </citation>
    <scope>NUCLEOTIDE SEQUENCE [LARGE SCALE GENOMIC DNA]</scope>
</reference>
<proteinExistence type="predicted"/>
<gene>
    <name evidence="2" type="ORF">CEXT_320091</name>
</gene>
<name>A0AAV4X090_CAEEX</name>
<dbReference type="AlphaFoldDB" id="A0AAV4X090"/>
<organism evidence="2 3">
    <name type="scientific">Caerostris extrusa</name>
    <name type="common">Bark spider</name>
    <name type="synonym">Caerostris bankana</name>
    <dbReference type="NCBI Taxonomy" id="172846"/>
    <lineage>
        <taxon>Eukaryota</taxon>
        <taxon>Metazoa</taxon>
        <taxon>Ecdysozoa</taxon>
        <taxon>Arthropoda</taxon>
        <taxon>Chelicerata</taxon>
        <taxon>Arachnida</taxon>
        <taxon>Araneae</taxon>
        <taxon>Araneomorphae</taxon>
        <taxon>Entelegynae</taxon>
        <taxon>Araneoidea</taxon>
        <taxon>Araneidae</taxon>
        <taxon>Caerostris</taxon>
    </lineage>
</organism>
<feature type="signal peptide" evidence="1">
    <location>
        <begin position="1"/>
        <end position="18"/>
    </location>
</feature>
<dbReference type="Proteomes" id="UP001054945">
    <property type="component" value="Unassembled WGS sequence"/>
</dbReference>
<evidence type="ECO:0000313" key="2">
    <source>
        <dbReference type="EMBL" id="GIY87620.1"/>
    </source>
</evidence>
<protein>
    <recommendedName>
        <fullName evidence="4">Secreted protein</fullName>
    </recommendedName>
</protein>
<dbReference type="EMBL" id="BPLR01016958">
    <property type="protein sequence ID" value="GIY87620.1"/>
    <property type="molecule type" value="Genomic_DNA"/>
</dbReference>
<accession>A0AAV4X090</accession>
<comment type="caution">
    <text evidence="2">The sequence shown here is derived from an EMBL/GenBank/DDBJ whole genome shotgun (WGS) entry which is preliminary data.</text>
</comment>
<evidence type="ECO:0000256" key="1">
    <source>
        <dbReference type="SAM" id="SignalP"/>
    </source>
</evidence>